<accession>A0A830EWA8</accession>
<comment type="caution">
    <text evidence="1">The sequence shown here is derived from an EMBL/GenBank/DDBJ whole genome shotgun (WGS) entry which is preliminary data.</text>
</comment>
<reference evidence="1" key="1">
    <citation type="journal article" date="2014" name="Int. J. Syst. Evol. Microbiol.">
        <title>Complete genome sequence of Corynebacterium casei LMG S-19264T (=DSM 44701T), isolated from a smear-ripened cheese.</title>
        <authorList>
            <consortium name="US DOE Joint Genome Institute (JGI-PGF)"/>
            <person name="Walter F."/>
            <person name="Albersmeier A."/>
            <person name="Kalinowski J."/>
            <person name="Ruckert C."/>
        </authorList>
    </citation>
    <scope>NUCLEOTIDE SEQUENCE</scope>
    <source>
        <strain evidence="1">JCM 19018</strain>
    </source>
</reference>
<sequence>MVWLRGVLTCNLSNKRGLTTTAAGRLLEYKSVCAIAKRSSWATTSGQGLWAREHSNGDRKRKRHYGMIVSIHQYELADSASPDDFRDAVTAAVDENLFDDIPGLVDYRIGRGIKGSRTDQFAAVWVYESQASWEAVWGPVDDPLPKSAYPDAWLRWEDELLAPVLADDPDTIEYTSYDVFAQNDD</sequence>
<dbReference type="AlphaFoldDB" id="A0A830EWA8"/>
<gene>
    <name evidence="1" type="ORF">GCM10009067_37020</name>
</gene>
<protein>
    <submittedName>
        <fullName evidence="1">Uncharacterized protein</fullName>
    </submittedName>
</protein>
<evidence type="ECO:0000313" key="1">
    <source>
        <dbReference type="EMBL" id="GGK81360.1"/>
    </source>
</evidence>
<proteinExistence type="predicted"/>
<dbReference type="EMBL" id="BMPD01000008">
    <property type="protein sequence ID" value="GGK81360.1"/>
    <property type="molecule type" value="Genomic_DNA"/>
</dbReference>
<evidence type="ECO:0000313" key="2">
    <source>
        <dbReference type="Proteomes" id="UP000614221"/>
    </source>
</evidence>
<reference evidence="1" key="2">
    <citation type="submission" date="2020-09" db="EMBL/GenBank/DDBJ databases">
        <authorList>
            <person name="Sun Q."/>
            <person name="Ohkuma M."/>
        </authorList>
    </citation>
    <scope>NUCLEOTIDE SEQUENCE</scope>
    <source>
        <strain evidence="1">JCM 19018</strain>
    </source>
</reference>
<name>A0A830EWA8_9EURY</name>
<organism evidence="1 2">
    <name type="scientific">Haloarcula sebkhae</name>
    <dbReference type="NCBI Taxonomy" id="932660"/>
    <lineage>
        <taxon>Archaea</taxon>
        <taxon>Methanobacteriati</taxon>
        <taxon>Methanobacteriota</taxon>
        <taxon>Stenosarchaea group</taxon>
        <taxon>Halobacteria</taxon>
        <taxon>Halobacteriales</taxon>
        <taxon>Haloarculaceae</taxon>
        <taxon>Haloarcula</taxon>
    </lineage>
</organism>
<dbReference type="Proteomes" id="UP000614221">
    <property type="component" value="Unassembled WGS sequence"/>
</dbReference>